<accession>A0A1S6QFZ0</accession>
<keyword evidence="2" id="KW-1185">Reference proteome</keyword>
<reference evidence="1 2" key="1">
    <citation type="journal article" date="2015" name="Genome Announc.">
        <title>Genome Sequence of Lactobacillus curieae CCTCC M 2011381T, a Novel Producer of Gamma-aminobutyric Acid.</title>
        <authorList>
            <person name="Wang Y."/>
            <person name="Wang Y."/>
            <person name="Lang C."/>
            <person name="Wei D."/>
            <person name="Xu P."/>
            <person name="Xie J."/>
        </authorList>
    </citation>
    <scope>NUCLEOTIDE SEQUENCE [LARGE SCALE GENOMIC DNA]</scope>
    <source>
        <strain evidence="1 2">CCTCC M 2011381</strain>
    </source>
</reference>
<dbReference type="KEGG" id="lcu:PL11_000515"/>
<evidence type="ECO:0000313" key="2">
    <source>
        <dbReference type="Proteomes" id="UP000030361"/>
    </source>
</evidence>
<evidence type="ECO:0000313" key="1">
    <source>
        <dbReference type="EMBL" id="AQW20523.1"/>
    </source>
</evidence>
<name>A0A1S6QFZ0_9LACO</name>
<gene>
    <name evidence="1" type="ORF">PL11_000515</name>
</gene>
<protein>
    <recommendedName>
        <fullName evidence="3">BS_ysoA related protein with TPR repeats</fullName>
    </recommendedName>
</protein>
<proteinExistence type="predicted"/>
<evidence type="ECO:0008006" key="3">
    <source>
        <dbReference type="Google" id="ProtNLM"/>
    </source>
</evidence>
<sequence length="307" mass="35292">MNLSENDNVIFESAKADFLDAKYHQTIKKIDDLRRQNGDQYDFLLLQARAYTKLADIQTAVELIDDAGTENLRPGDVTFAVKTLLADKQFIPARKVTVVLDHQYAKELITQIETAEFKFKKYHREEVMKLQRRLFYIGSHSADVQAKIVSEANRLPLAEYLEGVKAVLIDRAGWQVIKTQFLFELIGLKIDDQIDLLWLDDKIHQVIPANIDIADSVQPIIETINVVDEKFANDDPIFAQQLSAQIYQLGNYLFPYAEDVIINSDDWIKIIQSYLAGDEFAPNTESGAVMLSWFEIILNQEQRIKYM</sequence>
<organism evidence="1 2">
    <name type="scientific">Lentilactobacillus curieae</name>
    <dbReference type="NCBI Taxonomy" id="1138822"/>
    <lineage>
        <taxon>Bacteria</taxon>
        <taxon>Bacillati</taxon>
        <taxon>Bacillota</taxon>
        <taxon>Bacilli</taxon>
        <taxon>Lactobacillales</taxon>
        <taxon>Lactobacillaceae</taxon>
        <taxon>Lentilactobacillus</taxon>
    </lineage>
</organism>
<dbReference type="Proteomes" id="UP000030361">
    <property type="component" value="Chromosome"/>
</dbReference>
<dbReference type="RefSeq" id="WP_035168469.1">
    <property type="nucleotide sequence ID" value="NZ_CP018906.1"/>
</dbReference>
<dbReference type="OrthoDB" id="1655898at2"/>
<dbReference type="EMBL" id="CP018906">
    <property type="protein sequence ID" value="AQW20523.1"/>
    <property type="molecule type" value="Genomic_DNA"/>
</dbReference>
<dbReference type="AlphaFoldDB" id="A0A1S6QFZ0"/>
<dbReference type="eggNOG" id="COG0457">
    <property type="taxonomic scope" value="Bacteria"/>
</dbReference>